<sequence length="187" mass="22068">MFLHIKNMVCPRCISAVRELLLKLPLHPVSVELGQVEIEEKELTPFQFQELDKKLEELGFERIEDHNKQIIDKIKTLVVQKIHHERLYQGFNWSKYLSDNLNQDYKSLSHLFSAFEGMTIEQYIIKQKIEKVKELIAYQQLNFSEIAYKIGYSSPAHMSNQFRKITGMTPGDFKKLRKPVRNTIDKL</sequence>
<evidence type="ECO:0000313" key="6">
    <source>
        <dbReference type="Proteomes" id="UP000244956"/>
    </source>
</evidence>
<dbReference type="Proteomes" id="UP000244956">
    <property type="component" value="Unassembled WGS sequence"/>
</dbReference>
<organism evidence="5 6">
    <name type="scientific">Marinilabilia rubra</name>
    <dbReference type="NCBI Taxonomy" id="2162893"/>
    <lineage>
        <taxon>Bacteria</taxon>
        <taxon>Pseudomonadati</taxon>
        <taxon>Bacteroidota</taxon>
        <taxon>Bacteroidia</taxon>
        <taxon>Marinilabiliales</taxon>
        <taxon>Marinilabiliaceae</taxon>
        <taxon>Marinilabilia</taxon>
    </lineage>
</organism>
<dbReference type="AlphaFoldDB" id="A0A2U2B4A1"/>
<keyword evidence="6" id="KW-1185">Reference proteome</keyword>
<gene>
    <name evidence="5" type="ORF">DDZ16_18225</name>
</gene>
<keyword evidence="1" id="KW-0805">Transcription regulation</keyword>
<evidence type="ECO:0000256" key="3">
    <source>
        <dbReference type="ARBA" id="ARBA00023163"/>
    </source>
</evidence>
<dbReference type="GO" id="GO:0003700">
    <property type="term" value="F:DNA-binding transcription factor activity"/>
    <property type="evidence" value="ECO:0007669"/>
    <property type="project" value="InterPro"/>
</dbReference>
<evidence type="ECO:0000313" key="5">
    <source>
        <dbReference type="EMBL" id="PWD97895.1"/>
    </source>
</evidence>
<dbReference type="PROSITE" id="PS01124">
    <property type="entry name" value="HTH_ARAC_FAMILY_2"/>
    <property type="match status" value="1"/>
</dbReference>
<proteinExistence type="predicted"/>
<comment type="caution">
    <text evidence="5">The sequence shown here is derived from an EMBL/GenBank/DDBJ whole genome shotgun (WGS) entry which is preliminary data.</text>
</comment>
<dbReference type="OrthoDB" id="952277at2"/>
<evidence type="ECO:0000256" key="2">
    <source>
        <dbReference type="ARBA" id="ARBA00023125"/>
    </source>
</evidence>
<dbReference type="SUPFAM" id="SSF46689">
    <property type="entry name" value="Homeodomain-like"/>
    <property type="match status" value="1"/>
</dbReference>
<keyword evidence="2" id="KW-0238">DNA-binding</keyword>
<dbReference type="PANTHER" id="PTHR43280:SF2">
    <property type="entry name" value="HTH-TYPE TRANSCRIPTIONAL REGULATOR EXSA"/>
    <property type="match status" value="1"/>
</dbReference>
<reference evidence="5 6" key="1">
    <citation type="submission" date="2018-05" db="EMBL/GenBank/DDBJ databases">
        <title>Marinilabilia rubrum sp. nov., isolated from saltern sediment.</title>
        <authorList>
            <person name="Zhang R."/>
        </authorList>
    </citation>
    <scope>NUCLEOTIDE SEQUENCE [LARGE SCALE GENOMIC DNA]</scope>
    <source>
        <strain evidence="5 6">WTE16</strain>
    </source>
</reference>
<dbReference type="GO" id="GO:0043565">
    <property type="term" value="F:sequence-specific DNA binding"/>
    <property type="evidence" value="ECO:0007669"/>
    <property type="project" value="InterPro"/>
</dbReference>
<dbReference type="SMART" id="SM00342">
    <property type="entry name" value="HTH_ARAC"/>
    <property type="match status" value="1"/>
</dbReference>
<dbReference type="Pfam" id="PF12833">
    <property type="entry name" value="HTH_18"/>
    <property type="match status" value="1"/>
</dbReference>
<evidence type="ECO:0000259" key="4">
    <source>
        <dbReference type="PROSITE" id="PS01124"/>
    </source>
</evidence>
<name>A0A2U2B4A1_9BACT</name>
<dbReference type="EMBL" id="QEWP01000022">
    <property type="protein sequence ID" value="PWD97895.1"/>
    <property type="molecule type" value="Genomic_DNA"/>
</dbReference>
<feature type="domain" description="HTH araC/xylS-type" evidence="4">
    <location>
        <begin position="72"/>
        <end position="176"/>
    </location>
</feature>
<evidence type="ECO:0000256" key="1">
    <source>
        <dbReference type="ARBA" id="ARBA00023015"/>
    </source>
</evidence>
<dbReference type="Gene3D" id="3.30.70.100">
    <property type="match status" value="1"/>
</dbReference>
<accession>A0A2U2B4A1</accession>
<dbReference type="Gene3D" id="1.10.10.60">
    <property type="entry name" value="Homeodomain-like"/>
    <property type="match status" value="1"/>
</dbReference>
<keyword evidence="3" id="KW-0804">Transcription</keyword>
<dbReference type="InterPro" id="IPR018060">
    <property type="entry name" value="HTH_AraC"/>
</dbReference>
<dbReference type="PANTHER" id="PTHR43280">
    <property type="entry name" value="ARAC-FAMILY TRANSCRIPTIONAL REGULATOR"/>
    <property type="match status" value="1"/>
</dbReference>
<protein>
    <submittedName>
        <fullName evidence="5">AraC family transcriptional regulator</fullName>
    </submittedName>
</protein>
<dbReference type="RefSeq" id="WP_109265913.1">
    <property type="nucleotide sequence ID" value="NZ_QEWP01000022.1"/>
</dbReference>
<dbReference type="InterPro" id="IPR009057">
    <property type="entry name" value="Homeodomain-like_sf"/>
</dbReference>